<sequence>MFSQSWQVGLDIQNNGVRALAAQRRRNGWQLRHWWQHRLPQAVLRDGCLEPSESLIQALRQWRVQLPRHISLRIALPAQRVLQQRMPQPDARLKEPERDDYISRHGLKQFPLAGQTLVLDYRAAPPDAAALLLTAARRLELQQWLHCLRQADLQPQAVDITPCALRVMATAAGLPAAAGLLHRLEHEWLWVAPGGGAFAYGALSAGEPDGLMQALRALQAAGAPRADLPVCYSSVLDDAPPPGCLAWSPLSAFRQLRPPLPAQPAAFVLAGGLALRQEDA</sequence>
<keyword evidence="2" id="KW-1185">Reference proteome</keyword>
<organism evidence="1 2">
    <name type="scientific">Serratia ficaria</name>
    <dbReference type="NCBI Taxonomy" id="61651"/>
    <lineage>
        <taxon>Bacteria</taxon>
        <taxon>Pseudomonadati</taxon>
        <taxon>Pseudomonadota</taxon>
        <taxon>Gammaproteobacteria</taxon>
        <taxon>Enterobacterales</taxon>
        <taxon>Yersiniaceae</taxon>
        <taxon>Serratia</taxon>
    </lineage>
</organism>
<dbReference type="PANTHER" id="PTHR32432">
    <property type="entry name" value="CELL DIVISION PROTEIN FTSA-RELATED"/>
    <property type="match status" value="1"/>
</dbReference>
<dbReference type="Pfam" id="PF11104">
    <property type="entry name" value="PilM_2"/>
    <property type="match status" value="1"/>
</dbReference>
<dbReference type="Proteomes" id="UP000215134">
    <property type="component" value="Chromosome 1"/>
</dbReference>
<dbReference type="InterPro" id="IPR005883">
    <property type="entry name" value="PilM"/>
</dbReference>
<evidence type="ECO:0000313" key="1">
    <source>
        <dbReference type="EMBL" id="SNW05807.1"/>
    </source>
</evidence>
<gene>
    <name evidence="1" type="ORF">SAMEA4384070_04569</name>
</gene>
<dbReference type="OrthoDB" id="6447548at2"/>
<dbReference type="GeneID" id="75029690"/>
<evidence type="ECO:0000313" key="2">
    <source>
        <dbReference type="Proteomes" id="UP000215134"/>
    </source>
</evidence>
<dbReference type="KEGG" id="sfj:SAMEA4384070_4569"/>
<accession>A0A240CCV6</accession>
<dbReference type="InterPro" id="IPR050696">
    <property type="entry name" value="FtsA/MreB"/>
</dbReference>
<dbReference type="AlphaFoldDB" id="A0A240CCV6"/>
<proteinExistence type="predicted"/>
<dbReference type="EMBL" id="LT906479">
    <property type="protein sequence ID" value="SNW05807.1"/>
    <property type="molecule type" value="Genomic_DNA"/>
</dbReference>
<name>A0A240CCV6_SERFI</name>
<dbReference type="STRING" id="1411141.GCA_001590885_03559"/>
<protein>
    <submittedName>
        <fullName evidence="1">Type IV pilus assembly protein PilM</fullName>
    </submittedName>
</protein>
<reference evidence="1 2" key="1">
    <citation type="submission" date="2017-06" db="EMBL/GenBank/DDBJ databases">
        <authorList>
            <consortium name="Pathogen Informatics"/>
        </authorList>
    </citation>
    <scope>NUCLEOTIDE SEQUENCE [LARGE SCALE GENOMIC DNA]</scope>
    <source>
        <strain evidence="1 2">NCTC12148</strain>
    </source>
</reference>
<dbReference type="RefSeq" id="WP_061798954.1">
    <property type="nucleotide sequence ID" value="NZ_CABITV010000013.1"/>
</dbReference>
<dbReference type="PANTHER" id="PTHR32432:SF3">
    <property type="entry name" value="ETHANOLAMINE UTILIZATION PROTEIN EUTJ"/>
    <property type="match status" value="1"/>
</dbReference>